<evidence type="ECO:0000313" key="1">
    <source>
        <dbReference type="EMBL" id="QIG73112.1"/>
    </source>
</evidence>
<reference evidence="1 2" key="1">
    <citation type="submission" date="2020-01" db="EMBL/GenBank/DDBJ databases">
        <title>Patterns of diversity and host range of bacteriophage communities associated with bean-nodulatin bacteria.</title>
        <authorList>
            <person name="Vann Cauwenberghe J."/>
            <person name="Santamaria R.I."/>
            <person name="Bustos P."/>
            <person name="Juarez S."/>
            <person name="Gonzalez V."/>
        </authorList>
    </citation>
    <scope>NUCLEOTIDE SEQUENCE [LARGE SCALE GENOMIC DNA]</scope>
</reference>
<sequence length="104" mass="12244">MMTFREAQQRLLLHGMRISRVQGSIQVRVSFAEEDWRTSERSAFYTDCIEEAAIEGARMRSRKGFPHEGYQQARYVSNEQSNKQSVRRWIASQARQDARRTVCE</sequence>
<evidence type="ECO:0000313" key="2">
    <source>
        <dbReference type="Proteomes" id="UP000642258"/>
    </source>
</evidence>
<accession>A0A7S5R8M5</accession>
<gene>
    <name evidence="1" type="ORF">EVC00_006</name>
</gene>
<protein>
    <submittedName>
        <fullName evidence="1">Uncharacterized protein</fullName>
    </submittedName>
</protein>
<organism evidence="1 2">
    <name type="scientific">Rhizobium phage RHph_N37</name>
    <dbReference type="NCBI Taxonomy" id="2509749"/>
    <lineage>
        <taxon>Viruses</taxon>
        <taxon>Duplodnaviria</taxon>
        <taxon>Heunggongvirae</taxon>
        <taxon>Uroviricota</taxon>
        <taxon>Caudoviricetes</taxon>
        <taxon>Autographivirales</taxon>
        <taxon>Dunnvirinae</taxon>
        <taxon>Cuernavacavirus</taxon>
        <taxon>Cuernavacavirus RHphN37</taxon>
    </lineage>
</organism>
<keyword evidence="2" id="KW-1185">Reference proteome</keyword>
<dbReference type="Proteomes" id="UP000642258">
    <property type="component" value="Segment"/>
</dbReference>
<name>A0A7S5R8M5_9CAUD</name>
<dbReference type="EMBL" id="MN988528">
    <property type="protein sequence ID" value="QIG73112.1"/>
    <property type="molecule type" value="Genomic_DNA"/>
</dbReference>
<proteinExistence type="predicted"/>